<evidence type="ECO:0000256" key="2">
    <source>
        <dbReference type="SAM" id="MobiDB-lite"/>
    </source>
</evidence>
<evidence type="ECO:0000256" key="1">
    <source>
        <dbReference type="ARBA" id="ARBA00023242"/>
    </source>
</evidence>
<dbReference type="OrthoDB" id="5126878at2759"/>
<dbReference type="GO" id="GO:0000981">
    <property type="term" value="F:DNA-binding transcription factor activity, RNA polymerase II-specific"/>
    <property type="evidence" value="ECO:0007669"/>
    <property type="project" value="InterPro"/>
</dbReference>
<dbReference type="Proteomes" id="UP001055219">
    <property type="component" value="Unassembled WGS sequence"/>
</dbReference>
<keyword evidence="4" id="KW-1185">Reference proteome</keyword>
<dbReference type="SUPFAM" id="SSF57701">
    <property type="entry name" value="Zn2/Cys6 DNA-binding domain"/>
    <property type="match status" value="1"/>
</dbReference>
<keyword evidence="1" id="KW-0539">Nucleus</keyword>
<dbReference type="InterPro" id="IPR001138">
    <property type="entry name" value="Zn2Cys6_DnaBD"/>
</dbReference>
<dbReference type="GO" id="GO:0008270">
    <property type="term" value="F:zinc ion binding"/>
    <property type="evidence" value="ECO:0007669"/>
    <property type="project" value="InterPro"/>
</dbReference>
<gene>
    <name evidence="3" type="ORF">J7T54_003849</name>
</gene>
<sequence>MVKTKGQGQPGGNAPKRTPNKKVRTGCKTFKIRRIRCDEARPTCNKCTSTGRMLLNLSYWKYLPGRLDNSQALRASLVVFCNSWLNYKTGLPPSQLIEPKLYGLAIRSLQAAIDGPEQLKVEILASIVILHRVETLLDLIRGSHVTNHAKGLIGLLQKKGYPNFDDPLETHLIVDMQAAMVSHWLVHRDVNFMHHSGWSDVFKRCAVVVAAAGDDGGLNMAPFHEFDRALGSRAEICHGVRGIHNIADREAAKIEAARKEDEIQQMLDEVRESFQPRIEYMRANGGIEQVATPTSPSGYAYDFPTDK</sequence>
<dbReference type="AlphaFoldDB" id="A0A9P9XWI2"/>
<reference evidence="3" key="1">
    <citation type="journal article" date="2021" name="J Fungi (Basel)">
        <title>Genomic and Metabolomic Analyses of the Marine Fungus Emericellopsis cladophorae: Insights into Saltwater Adaptability Mechanisms and Its Biosynthetic Potential.</title>
        <authorList>
            <person name="Goncalves M.F.M."/>
            <person name="Hilario S."/>
            <person name="Van de Peer Y."/>
            <person name="Esteves A.C."/>
            <person name="Alves A."/>
        </authorList>
    </citation>
    <scope>NUCLEOTIDE SEQUENCE</scope>
    <source>
        <strain evidence="3">MUM 19.33</strain>
    </source>
</reference>
<dbReference type="RefSeq" id="XP_051359769.1">
    <property type="nucleotide sequence ID" value="XM_051509192.1"/>
</dbReference>
<evidence type="ECO:0000313" key="3">
    <source>
        <dbReference type="EMBL" id="KAI6778913.1"/>
    </source>
</evidence>
<dbReference type="GeneID" id="75830341"/>
<reference evidence="3" key="2">
    <citation type="submission" date="2022-07" db="EMBL/GenBank/DDBJ databases">
        <authorList>
            <person name="Goncalves M.F.M."/>
            <person name="Hilario S."/>
            <person name="Van De Peer Y."/>
            <person name="Esteves A.C."/>
            <person name="Alves A."/>
        </authorList>
    </citation>
    <scope>NUCLEOTIDE SEQUENCE</scope>
    <source>
        <strain evidence="3">MUM 19.33</strain>
    </source>
</reference>
<feature type="region of interest" description="Disordered" evidence="2">
    <location>
        <begin position="1"/>
        <end position="23"/>
    </location>
</feature>
<proteinExistence type="predicted"/>
<dbReference type="InterPro" id="IPR036864">
    <property type="entry name" value="Zn2-C6_fun-type_DNA-bd_sf"/>
</dbReference>
<evidence type="ECO:0000313" key="4">
    <source>
        <dbReference type="Proteomes" id="UP001055219"/>
    </source>
</evidence>
<dbReference type="PANTHER" id="PTHR38111">
    <property type="entry name" value="ZN(2)-C6 FUNGAL-TYPE DOMAIN-CONTAINING PROTEIN-RELATED"/>
    <property type="match status" value="1"/>
</dbReference>
<name>A0A9P9XWI2_9HYPO</name>
<dbReference type="CDD" id="cd00067">
    <property type="entry name" value="GAL4"/>
    <property type="match status" value="1"/>
</dbReference>
<comment type="caution">
    <text evidence="3">The sequence shown here is derived from an EMBL/GenBank/DDBJ whole genome shotgun (WGS) entry which is preliminary data.</text>
</comment>
<organism evidence="3 4">
    <name type="scientific">Emericellopsis cladophorae</name>
    <dbReference type="NCBI Taxonomy" id="2686198"/>
    <lineage>
        <taxon>Eukaryota</taxon>
        <taxon>Fungi</taxon>
        <taxon>Dikarya</taxon>
        <taxon>Ascomycota</taxon>
        <taxon>Pezizomycotina</taxon>
        <taxon>Sordariomycetes</taxon>
        <taxon>Hypocreomycetidae</taxon>
        <taxon>Hypocreales</taxon>
        <taxon>Bionectriaceae</taxon>
        <taxon>Emericellopsis</taxon>
    </lineage>
</organism>
<evidence type="ECO:0008006" key="5">
    <source>
        <dbReference type="Google" id="ProtNLM"/>
    </source>
</evidence>
<accession>A0A9P9XWI2</accession>
<dbReference type="Gene3D" id="4.10.240.10">
    <property type="entry name" value="Zn(2)-C6 fungal-type DNA-binding domain"/>
    <property type="match status" value="1"/>
</dbReference>
<protein>
    <recommendedName>
        <fullName evidence="5">Zn(2)-C6 fungal-type domain-containing protein</fullName>
    </recommendedName>
</protein>
<dbReference type="InterPro" id="IPR053178">
    <property type="entry name" value="Osmoadaptation_assoc"/>
</dbReference>
<dbReference type="EMBL" id="JAGIXG020000056">
    <property type="protein sequence ID" value="KAI6778913.1"/>
    <property type="molecule type" value="Genomic_DNA"/>
</dbReference>